<reference evidence="9" key="1">
    <citation type="journal article" date="2004" name="Nature">
        <title>Genome duplication in the teleost fish Tetraodon nigroviridis reveals the early vertebrate proto-karyotype.</title>
        <authorList>
            <person name="Jaillon O."/>
            <person name="Aury J.-M."/>
            <person name="Brunet F."/>
            <person name="Petit J.-L."/>
            <person name="Stange-Thomann N."/>
            <person name="Mauceli E."/>
            <person name="Bouneau L."/>
            <person name="Fischer C."/>
            <person name="Ozouf-Costaz C."/>
            <person name="Bernot A."/>
            <person name="Nicaud S."/>
            <person name="Jaffe D."/>
            <person name="Fisher S."/>
            <person name="Lutfalla G."/>
            <person name="Dossat C."/>
            <person name="Segurens B."/>
            <person name="Dasilva C."/>
            <person name="Salanoubat M."/>
            <person name="Levy M."/>
            <person name="Boudet N."/>
            <person name="Castellano S."/>
            <person name="Anthouard V."/>
            <person name="Jubin C."/>
            <person name="Castelli V."/>
            <person name="Katinka M."/>
            <person name="Vacherie B."/>
            <person name="Biemont C."/>
            <person name="Skalli Z."/>
            <person name="Cattolico L."/>
            <person name="Poulain J."/>
            <person name="De Berardinis V."/>
            <person name="Cruaud C."/>
            <person name="Duprat S."/>
            <person name="Brottier P."/>
            <person name="Coutanceau J.-P."/>
            <person name="Gouzy J."/>
            <person name="Parra G."/>
            <person name="Lardier G."/>
            <person name="Chapple C."/>
            <person name="McKernan K.J."/>
            <person name="McEwan P."/>
            <person name="Bosak S."/>
            <person name="Kellis M."/>
            <person name="Volff J.-N."/>
            <person name="Guigo R."/>
            <person name="Zody M.C."/>
            <person name="Mesirov J."/>
            <person name="Lindblad-Toh K."/>
            <person name="Birren B."/>
            <person name="Nusbaum C."/>
            <person name="Kahn D."/>
            <person name="Robinson-Rechavi M."/>
            <person name="Laudet V."/>
            <person name="Schachter V."/>
            <person name="Quetier F."/>
            <person name="Saurin W."/>
            <person name="Scarpelli C."/>
            <person name="Wincker P."/>
            <person name="Lander E.S."/>
            <person name="Weissenbach J."/>
            <person name="Roest Crollius H."/>
        </authorList>
    </citation>
    <scope>NUCLEOTIDE SEQUENCE [LARGE SCALE GENOMIC DNA]</scope>
</reference>
<dbReference type="InterPro" id="IPR040849">
    <property type="entry name" value="MyBP-C_THB"/>
</dbReference>
<dbReference type="AlphaFoldDB" id="H3C5Y7"/>
<evidence type="ECO:0000256" key="6">
    <source>
        <dbReference type="ARBA" id="ARBA00023319"/>
    </source>
</evidence>
<comment type="subcellular location">
    <subcellularLocation>
        <location evidence="1">Cytoplasm</location>
    </subcellularLocation>
</comment>
<dbReference type="InterPro" id="IPR036179">
    <property type="entry name" value="Ig-like_dom_sf"/>
</dbReference>
<evidence type="ECO:0000259" key="7">
    <source>
        <dbReference type="Pfam" id="PF18362"/>
    </source>
</evidence>
<evidence type="ECO:0000313" key="8">
    <source>
        <dbReference type="Ensembl" id="ENSTNIP00000003657.1"/>
    </source>
</evidence>
<keyword evidence="3" id="KW-0597">Phosphoprotein</keyword>
<dbReference type="SUPFAM" id="SSF48726">
    <property type="entry name" value="Immunoglobulin"/>
    <property type="match status" value="3"/>
</dbReference>
<organism evidence="8 9">
    <name type="scientific">Tetraodon nigroviridis</name>
    <name type="common">Spotted green pufferfish</name>
    <name type="synonym">Chelonodon nigroviridis</name>
    <dbReference type="NCBI Taxonomy" id="99883"/>
    <lineage>
        <taxon>Eukaryota</taxon>
        <taxon>Metazoa</taxon>
        <taxon>Chordata</taxon>
        <taxon>Craniata</taxon>
        <taxon>Vertebrata</taxon>
        <taxon>Euteleostomi</taxon>
        <taxon>Actinopterygii</taxon>
        <taxon>Neopterygii</taxon>
        <taxon>Teleostei</taxon>
        <taxon>Neoteleostei</taxon>
        <taxon>Acanthomorphata</taxon>
        <taxon>Eupercaria</taxon>
        <taxon>Tetraodontiformes</taxon>
        <taxon>Tetradontoidea</taxon>
        <taxon>Tetraodontidae</taxon>
        <taxon>Tetraodon</taxon>
    </lineage>
</organism>
<dbReference type="InParanoid" id="H3C5Y7"/>
<proteinExistence type="predicted"/>
<keyword evidence="6" id="KW-0393">Immunoglobulin domain</keyword>
<dbReference type="GeneTree" id="ENSGT00940000160123"/>
<reference evidence="8" key="3">
    <citation type="submission" date="2025-09" db="UniProtKB">
        <authorList>
            <consortium name="Ensembl"/>
        </authorList>
    </citation>
    <scope>IDENTIFICATION</scope>
</reference>
<dbReference type="Proteomes" id="UP000007303">
    <property type="component" value="Unassembled WGS sequence"/>
</dbReference>
<dbReference type="Gene3D" id="2.60.40.10">
    <property type="entry name" value="Immunoglobulins"/>
    <property type="match status" value="2"/>
</dbReference>
<dbReference type="HOGENOM" id="CLU_042749_0_0_1"/>
<keyword evidence="5" id="KW-1015">Disulfide bond</keyword>
<sequence>MRYIATIDKNASIPDVSSDEADTYKCYATNEYGRAIVTATLNVIEVGYKKNKALQQSRTAVRETAEDFKKALRNKYDSDKKFWEVLMSADKKDYESICVQYGIWNTKKVVERLCNLKPIEMRDDGGAEFELEMSLKDSSSKIFLFKDGVMIPFDVDTEIKHGLKQVGKKYVFIINGVDPEDSGLYQVEVDGVKVFSTDFVVPNVDFLYKIQDVKAEEREDAVFECVISQPLKRITWKGKNVPLEQGEKFDILVSEDMEFL</sequence>
<dbReference type="PANTHER" id="PTHR35971:SF5">
    <property type="entry name" value="OBSCURIN LIKE CYTOSKELETAL ADAPTOR 1"/>
    <property type="match status" value="1"/>
</dbReference>
<dbReference type="Ensembl" id="ENSTNIT00000000774.1">
    <property type="protein sequence ID" value="ENSTNIP00000003657.1"/>
    <property type="gene ID" value="ENSTNIG00000000619.1"/>
</dbReference>
<reference evidence="8" key="2">
    <citation type="submission" date="2025-08" db="UniProtKB">
        <authorList>
            <consortium name="Ensembl"/>
        </authorList>
    </citation>
    <scope>IDENTIFICATION</scope>
</reference>
<evidence type="ECO:0000256" key="5">
    <source>
        <dbReference type="ARBA" id="ARBA00023157"/>
    </source>
</evidence>
<keyword evidence="4" id="KW-0677">Repeat</keyword>
<feature type="domain" description="MyBP-C tri-helix bundle" evidence="7">
    <location>
        <begin position="83"/>
        <end position="103"/>
    </location>
</feature>
<keyword evidence="2" id="KW-0963">Cytoplasm</keyword>
<dbReference type="GO" id="GO:0005737">
    <property type="term" value="C:cytoplasm"/>
    <property type="evidence" value="ECO:0007669"/>
    <property type="project" value="UniProtKB-SubCell"/>
</dbReference>
<dbReference type="Pfam" id="PF18362">
    <property type="entry name" value="THB"/>
    <property type="match status" value="1"/>
</dbReference>
<dbReference type="InterPro" id="IPR013783">
    <property type="entry name" value="Ig-like_fold"/>
</dbReference>
<dbReference type="PANTHER" id="PTHR35971">
    <property type="entry name" value="SI:DKEY-31G6.6"/>
    <property type="match status" value="1"/>
</dbReference>
<evidence type="ECO:0000256" key="2">
    <source>
        <dbReference type="ARBA" id="ARBA00022490"/>
    </source>
</evidence>
<evidence type="ECO:0000313" key="9">
    <source>
        <dbReference type="Proteomes" id="UP000007303"/>
    </source>
</evidence>
<evidence type="ECO:0000256" key="1">
    <source>
        <dbReference type="ARBA" id="ARBA00004496"/>
    </source>
</evidence>
<evidence type="ECO:0000256" key="3">
    <source>
        <dbReference type="ARBA" id="ARBA00022553"/>
    </source>
</evidence>
<accession>H3C5Y7</accession>
<keyword evidence="9" id="KW-1185">Reference proteome</keyword>
<dbReference type="OMA" id="VDTEIKH"/>
<dbReference type="STRING" id="99883.ENSTNIP00000003657"/>
<evidence type="ECO:0000256" key="4">
    <source>
        <dbReference type="ARBA" id="ARBA00022737"/>
    </source>
</evidence>
<protein>
    <recommendedName>
        <fullName evidence="7">MyBP-C tri-helix bundle domain-containing protein</fullName>
    </recommendedName>
</protein>
<name>H3C5Y7_TETNG</name>
<dbReference type="InterPro" id="IPR052385">
    <property type="entry name" value="Obscurin/Obscurin-like_Reg"/>
</dbReference>